<protein>
    <submittedName>
        <fullName evidence="2">YesL family protein</fullName>
    </submittedName>
</protein>
<evidence type="ECO:0000313" key="3">
    <source>
        <dbReference type="Proteomes" id="UP001597244"/>
    </source>
</evidence>
<feature type="transmembrane region" description="Helical" evidence="1">
    <location>
        <begin position="174"/>
        <end position="197"/>
    </location>
</feature>
<sequence length="202" mass="23135">MKFNTNSSFFQFMRTLVSFVSLNIIFIFSCVPIVTIGSAMTSLYATTIKYIDNEDIPLTKSYLRAFKKNIKSGTITFLICVAFIGLLAFNLSFWWHFKSVVSSPIIVVLLITMFIAVLVTEFVFPLIARYQNSVRQSFKNAFLITVENFFKGLLLIAIDSITIAIFYFSNFARVMILMFGFAFVAYLKSFVLSKVFARYSEK</sequence>
<feature type="transmembrane region" description="Helical" evidence="1">
    <location>
        <begin position="149"/>
        <end position="168"/>
    </location>
</feature>
<keyword evidence="1" id="KW-1133">Transmembrane helix</keyword>
<dbReference type="PROSITE" id="PS51257">
    <property type="entry name" value="PROKAR_LIPOPROTEIN"/>
    <property type="match status" value="1"/>
</dbReference>
<feature type="transmembrane region" description="Helical" evidence="1">
    <location>
        <begin position="12"/>
        <end position="34"/>
    </location>
</feature>
<evidence type="ECO:0000313" key="2">
    <source>
        <dbReference type="EMBL" id="MFD1466525.1"/>
    </source>
</evidence>
<dbReference type="Pfam" id="PF04854">
    <property type="entry name" value="DUF624"/>
    <property type="match status" value="1"/>
</dbReference>
<feature type="transmembrane region" description="Helical" evidence="1">
    <location>
        <begin position="74"/>
        <end position="97"/>
    </location>
</feature>
<proteinExistence type="predicted"/>
<evidence type="ECO:0000256" key="1">
    <source>
        <dbReference type="SAM" id="Phobius"/>
    </source>
</evidence>
<accession>A0ABW4DU89</accession>
<dbReference type="Proteomes" id="UP001597244">
    <property type="component" value="Unassembled WGS sequence"/>
</dbReference>
<feature type="transmembrane region" description="Helical" evidence="1">
    <location>
        <begin position="103"/>
        <end position="128"/>
    </location>
</feature>
<name>A0ABW4DU89_9LACO</name>
<dbReference type="RefSeq" id="WP_125577019.1">
    <property type="nucleotide sequence ID" value="NZ_JBHTOF010000104.1"/>
</dbReference>
<reference evidence="3" key="1">
    <citation type="journal article" date="2019" name="Int. J. Syst. Evol. Microbiol.">
        <title>The Global Catalogue of Microorganisms (GCM) 10K type strain sequencing project: providing services to taxonomists for standard genome sequencing and annotation.</title>
        <authorList>
            <consortium name="The Broad Institute Genomics Platform"/>
            <consortium name="The Broad Institute Genome Sequencing Center for Infectious Disease"/>
            <person name="Wu L."/>
            <person name="Ma J."/>
        </authorList>
    </citation>
    <scope>NUCLEOTIDE SEQUENCE [LARGE SCALE GENOMIC DNA]</scope>
    <source>
        <strain evidence="3">CCM 8951</strain>
    </source>
</reference>
<organism evidence="2 3">
    <name type="scientific">Lapidilactobacillus mulanensis</name>
    <dbReference type="NCBI Taxonomy" id="2485999"/>
    <lineage>
        <taxon>Bacteria</taxon>
        <taxon>Bacillati</taxon>
        <taxon>Bacillota</taxon>
        <taxon>Bacilli</taxon>
        <taxon>Lactobacillales</taxon>
        <taxon>Lactobacillaceae</taxon>
        <taxon>Lapidilactobacillus</taxon>
    </lineage>
</organism>
<gene>
    <name evidence="2" type="ORF">ACFQ4L_10670</name>
</gene>
<keyword evidence="1" id="KW-0472">Membrane</keyword>
<comment type="caution">
    <text evidence="2">The sequence shown here is derived from an EMBL/GenBank/DDBJ whole genome shotgun (WGS) entry which is preliminary data.</text>
</comment>
<keyword evidence="1" id="KW-0812">Transmembrane</keyword>
<dbReference type="InterPro" id="IPR006938">
    <property type="entry name" value="DUF624"/>
</dbReference>
<keyword evidence="3" id="KW-1185">Reference proteome</keyword>
<dbReference type="EMBL" id="JBHTOF010000104">
    <property type="protein sequence ID" value="MFD1466525.1"/>
    <property type="molecule type" value="Genomic_DNA"/>
</dbReference>